<accession>A0A9W6ZD91</accession>
<organism evidence="5 6">
    <name type="scientific">Triparma laevis f. longispina</name>
    <dbReference type="NCBI Taxonomy" id="1714387"/>
    <lineage>
        <taxon>Eukaryota</taxon>
        <taxon>Sar</taxon>
        <taxon>Stramenopiles</taxon>
        <taxon>Ochrophyta</taxon>
        <taxon>Bolidophyceae</taxon>
        <taxon>Parmales</taxon>
        <taxon>Triparmaceae</taxon>
        <taxon>Triparma</taxon>
    </lineage>
</organism>
<keyword evidence="1 3" id="KW-0853">WD repeat</keyword>
<evidence type="ECO:0008006" key="7">
    <source>
        <dbReference type="Google" id="ProtNLM"/>
    </source>
</evidence>
<dbReference type="Proteomes" id="UP001165122">
    <property type="component" value="Unassembled WGS sequence"/>
</dbReference>
<feature type="repeat" description="WD" evidence="3">
    <location>
        <begin position="139"/>
        <end position="170"/>
    </location>
</feature>
<feature type="repeat" description="WD" evidence="3">
    <location>
        <begin position="444"/>
        <end position="475"/>
    </location>
</feature>
<comment type="caution">
    <text evidence="5">The sequence shown here is derived from an EMBL/GenBank/DDBJ whole genome shotgun (WGS) entry which is preliminary data.</text>
</comment>
<sequence>MDPEPTNNDPPVPPPNPDDQIDTAPVFLENDEAEEVQVDDSAPIEDDEQMDMEVEGATSMAGADNSNNTDTAVEEEEEEEEGEVVAPTLTIDGHRGPVYALSLVSPSPGTYYVASGSGDDTAGFSSIDTATGATKFETLPGHSESVAAVAFSKDQTLVASCDYAGTISLWMKADGLPTPPAPTSNNACPTTYKLDRTLPPGPTDVEWLAWHPLGNVFSVGSTDGTVWMYLAKTGAVMQVFAGHDPDNGDGGGVTCGTFSNCGKHLLTGGGEGSFRIWNPKNGLARHVFKDGQDNTVFTKGQVTCFHQNLGASKDIVAVGGNDGFVALVHLPSKKTVGGGLQHSPEAGETSSVECLKFSPANVVNGNLLASGGVDGNLKVFEIGVGGGNQSGLLRSTAAHKNGGVTCLRWKETIGLDRAIYTGCADGKIRLWDVRPSAAIPLKIFKGHEDMVLCLDVLDNVLISGSDDHKIHVWAV</sequence>
<dbReference type="InterPro" id="IPR051179">
    <property type="entry name" value="WD_repeat_multifunction"/>
</dbReference>
<keyword evidence="6" id="KW-1185">Reference proteome</keyword>
<dbReference type="PROSITE" id="PS00678">
    <property type="entry name" value="WD_REPEATS_1"/>
    <property type="match status" value="1"/>
</dbReference>
<evidence type="ECO:0000256" key="3">
    <source>
        <dbReference type="PROSITE-ProRule" id="PRU00221"/>
    </source>
</evidence>
<evidence type="ECO:0000256" key="4">
    <source>
        <dbReference type="SAM" id="MobiDB-lite"/>
    </source>
</evidence>
<dbReference type="AlphaFoldDB" id="A0A9W6ZD91"/>
<name>A0A9W6ZD91_9STRA</name>
<evidence type="ECO:0000313" key="6">
    <source>
        <dbReference type="Proteomes" id="UP001165122"/>
    </source>
</evidence>
<proteinExistence type="predicted"/>
<gene>
    <name evidence="5" type="ORF">TrLO_g7230</name>
</gene>
<feature type="region of interest" description="Disordered" evidence="4">
    <location>
        <begin position="1"/>
        <end position="84"/>
    </location>
</feature>
<feature type="compositionally biased region" description="Acidic residues" evidence="4">
    <location>
        <begin position="72"/>
        <end position="83"/>
    </location>
</feature>
<dbReference type="SMART" id="SM00320">
    <property type="entry name" value="WD40"/>
    <property type="match status" value="8"/>
</dbReference>
<dbReference type="CDD" id="cd00200">
    <property type="entry name" value="WD40"/>
    <property type="match status" value="1"/>
</dbReference>
<feature type="compositionally biased region" description="Acidic residues" evidence="4">
    <location>
        <begin position="29"/>
        <end position="54"/>
    </location>
</feature>
<dbReference type="OrthoDB" id="10261640at2759"/>
<feature type="compositionally biased region" description="Pro residues" evidence="4">
    <location>
        <begin position="8"/>
        <end position="17"/>
    </location>
</feature>
<dbReference type="SUPFAM" id="SSF50998">
    <property type="entry name" value="Quinoprotein alcohol dehydrogenase-like"/>
    <property type="match status" value="1"/>
</dbReference>
<dbReference type="Gene3D" id="2.130.10.10">
    <property type="entry name" value="YVTN repeat-like/Quinoprotein amine dehydrogenase"/>
    <property type="match status" value="1"/>
</dbReference>
<dbReference type="InterPro" id="IPR015943">
    <property type="entry name" value="WD40/YVTN_repeat-like_dom_sf"/>
</dbReference>
<dbReference type="PANTHER" id="PTHR19857">
    <property type="entry name" value="MITOCHONDRIAL DIVISION PROTEIN 1-RELATED"/>
    <property type="match status" value="1"/>
</dbReference>
<dbReference type="PROSITE" id="PS50294">
    <property type="entry name" value="WD_REPEATS_REGION"/>
    <property type="match status" value="2"/>
</dbReference>
<dbReference type="InterPro" id="IPR019775">
    <property type="entry name" value="WD40_repeat_CS"/>
</dbReference>
<keyword evidence="2" id="KW-0677">Repeat</keyword>
<evidence type="ECO:0000256" key="2">
    <source>
        <dbReference type="ARBA" id="ARBA00022737"/>
    </source>
</evidence>
<reference evidence="6" key="1">
    <citation type="journal article" date="2023" name="Commun. Biol.">
        <title>Genome analysis of Parmales, the sister group of diatoms, reveals the evolutionary specialization of diatoms from phago-mixotrophs to photoautotrophs.</title>
        <authorList>
            <person name="Ban H."/>
            <person name="Sato S."/>
            <person name="Yoshikawa S."/>
            <person name="Yamada K."/>
            <person name="Nakamura Y."/>
            <person name="Ichinomiya M."/>
            <person name="Sato N."/>
            <person name="Blanc-Mathieu R."/>
            <person name="Endo H."/>
            <person name="Kuwata A."/>
            <person name="Ogata H."/>
        </authorList>
    </citation>
    <scope>NUCLEOTIDE SEQUENCE [LARGE SCALE GENOMIC DNA]</scope>
    <source>
        <strain evidence="6">NIES 3700</strain>
    </source>
</reference>
<dbReference type="InterPro" id="IPR011047">
    <property type="entry name" value="Quinoprotein_ADH-like_sf"/>
</dbReference>
<evidence type="ECO:0000313" key="5">
    <source>
        <dbReference type="EMBL" id="GMH52287.1"/>
    </source>
</evidence>
<evidence type="ECO:0000256" key="1">
    <source>
        <dbReference type="ARBA" id="ARBA00022574"/>
    </source>
</evidence>
<protein>
    <recommendedName>
        <fullName evidence="7">Angio-associated migratory cell protein</fullName>
    </recommendedName>
</protein>
<dbReference type="InterPro" id="IPR001680">
    <property type="entry name" value="WD40_rpt"/>
</dbReference>
<dbReference type="Pfam" id="PF00400">
    <property type="entry name" value="WD40"/>
    <property type="match status" value="7"/>
</dbReference>
<dbReference type="EMBL" id="BRXW01000416">
    <property type="protein sequence ID" value="GMH52287.1"/>
    <property type="molecule type" value="Genomic_DNA"/>
</dbReference>
<dbReference type="PROSITE" id="PS50082">
    <property type="entry name" value="WD_REPEATS_2"/>
    <property type="match status" value="2"/>
</dbReference>
<dbReference type="PANTHER" id="PTHR19857:SF8">
    <property type="entry name" value="ANGIO-ASSOCIATED MIGRATORY CELL PROTEIN"/>
    <property type="match status" value="1"/>
</dbReference>